<name>A0AAN7U3P9_9PEZI</name>
<sequence length="92" mass="9563">MPPAKPKATHEDTKSDTASLKERNGHGSKDGHKTNGKLQRVASSTGSQLKEAASATKGSTSIPAATVLQPVAPGVSQHDDNVSTIACNKRSW</sequence>
<dbReference type="EMBL" id="JAWHQM010000001">
    <property type="protein sequence ID" value="KAK5624810.1"/>
    <property type="molecule type" value="Genomic_DNA"/>
</dbReference>
<dbReference type="AlphaFoldDB" id="A0AAN7U3P9"/>
<accession>A0AAN7U3P9</accession>
<feature type="region of interest" description="Disordered" evidence="1">
    <location>
        <begin position="1"/>
        <end position="92"/>
    </location>
</feature>
<proteinExistence type="predicted"/>
<organism evidence="2 3">
    <name type="scientific">Xylaria bambusicola</name>
    <dbReference type="NCBI Taxonomy" id="326684"/>
    <lineage>
        <taxon>Eukaryota</taxon>
        <taxon>Fungi</taxon>
        <taxon>Dikarya</taxon>
        <taxon>Ascomycota</taxon>
        <taxon>Pezizomycotina</taxon>
        <taxon>Sordariomycetes</taxon>
        <taxon>Xylariomycetidae</taxon>
        <taxon>Xylariales</taxon>
        <taxon>Xylariaceae</taxon>
        <taxon>Xylaria</taxon>
    </lineage>
</organism>
<comment type="caution">
    <text evidence="2">The sequence shown here is derived from an EMBL/GenBank/DDBJ whole genome shotgun (WGS) entry which is preliminary data.</text>
</comment>
<evidence type="ECO:0000313" key="3">
    <source>
        <dbReference type="Proteomes" id="UP001305414"/>
    </source>
</evidence>
<gene>
    <name evidence="2" type="ORF">RRF57_000526</name>
</gene>
<feature type="compositionally biased region" description="Basic and acidic residues" evidence="1">
    <location>
        <begin position="8"/>
        <end position="33"/>
    </location>
</feature>
<dbReference type="Proteomes" id="UP001305414">
    <property type="component" value="Unassembled WGS sequence"/>
</dbReference>
<evidence type="ECO:0000313" key="2">
    <source>
        <dbReference type="EMBL" id="KAK5624810.1"/>
    </source>
</evidence>
<evidence type="ECO:0000256" key="1">
    <source>
        <dbReference type="SAM" id="MobiDB-lite"/>
    </source>
</evidence>
<reference evidence="2 3" key="1">
    <citation type="submission" date="2023-10" db="EMBL/GenBank/DDBJ databases">
        <title>Draft genome sequence of Xylaria bambusicola isolate GMP-LS, the root and basal stem rot pathogen of sugarcane in Indonesia.</title>
        <authorList>
            <person name="Selvaraj P."/>
            <person name="Muralishankar V."/>
            <person name="Muruganantham S."/>
            <person name="Sp S."/>
            <person name="Haryani S."/>
            <person name="Lau K.J.X."/>
            <person name="Naqvi N.I."/>
        </authorList>
    </citation>
    <scope>NUCLEOTIDE SEQUENCE [LARGE SCALE GENOMIC DNA]</scope>
    <source>
        <strain evidence="2">GMP-LS</strain>
    </source>
</reference>
<keyword evidence="3" id="KW-1185">Reference proteome</keyword>
<protein>
    <submittedName>
        <fullName evidence="2">Uncharacterized protein</fullName>
    </submittedName>
</protein>